<dbReference type="GO" id="GO:0005737">
    <property type="term" value="C:cytoplasm"/>
    <property type="evidence" value="ECO:0007669"/>
    <property type="project" value="TreeGrafter"/>
</dbReference>
<proteinExistence type="inferred from homology"/>
<dbReference type="InterPro" id="IPR000286">
    <property type="entry name" value="HDACs"/>
</dbReference>
<evidence type="ECO:0000256" key="6">
    <source>
        <dbReference type="ARBA" id="ARBA00023015"/>
    </source>
</evidence>
<dbReference type="Proteomes" id="UP000197025">
    <property type="component" value="Unassembled WGS sequence"/>
</dbReference>
<dbReference type="PRINTS" id="PR01270">
    <property type="entry name" value="HDASUPER"/>
</dbReference>
<feature type="domain" description="Histone deacetylase" evidence="8">
    <location>
        <begin position="19"/>
        <end position="308"/>
    </location>
</feature>
<reference evidence="10" key="1">
    <citation type="submission" date="2017-06" db="EMBL/GenBank/DDBJ databases">
        <authorList>
            <person name="Varghese N."/>
            <person name="Submissions S."/>
        </authorList>
    </citation>
    <scope>NUCLEOTIDE SEQUENCE [LARGE SCALE GENOMIC DNA]</scope>
    <source>
        <strain evidence="10">JAD2</strain>
    </source>
</reference>
<organism evidence="9 10">
    <name type="scientific">Thermoflexus hugenholtzii JAD2</name>
    <dbReference type="NCBI Taxonomy" id="877466"/>
    <lineage>
        <taxon>Bacteria</taxon>
        <taxon>Bacillati</taxon>
        <taxon>Chloroflexota</taxon>
        <taxon>Thermoflexia</taxon>
        <taxon>Thermoflexales</taxon>
        <taxon>Thermoflexaceae</taxon>
        <taxon>Thermoflexus</taxon>
    </lineage>
</organism>
<dbReference type="CDD" id="cd09992">
    <property type="entry name" value="HDAC_classII"/>
    <property type="match status" value="1"/>
</dbReference>
<dbReference type="PANTHER" id="PTHR10625:SF5">
    <property type="entry name" value="HISTONE DEACETYLASE"/>
    <property type="match status" value="1"/>
</dbReference>
<dbReference type="GO" id="GO:0040029">
    <property type="term" value="P:epigenetic regulation of gene expression"/>
    <property type="evidence" value="ECO:0007669"/>
    <property type="project" value="TreeGrafter"/>
</dbReference>
<dbReference type="Gene3D" id="3.40.800.20">
    <property type="entry name" value="Histone deacetylase domain"/>
    <property type="match status" value="1"/>
</dbReference>
<evidence type="ECO:0000313" key="10">
    <source>
        <dbReference type="Proteomes" id="UP000197025"/>
    </source>
</evidence>
<sequence>MAIAYAFDPVFLEHDDPQHIERRDRLERILEVLRTHGVLDRITPLPIEPILMERLTRVHEPAYVERVRRLAERGGGGLNFPGDETYVTPHSFEAARRAAGAVEAAVAAVWEGRARRAFALVRPPGHHAFPDHGEGFCLFNNIALGARFAREELGARRVMIVDFDLHHGNGTQAIFYTDPTVLYLSTHQWGIYPGSGHWREIGAGPGEGATINLPLPAGVGDRGFQRLFEAVIAPAARRFQPELLLVSAGYDPHWGDPLGGLSMTVQGFAALTRGLTELADALCQGRLVFVLEGGYHRDALAYGVLAAFRLWLGHEDVLDPLGPPPRADEPSVENLIAQVRRLHRLEG</sequence>
<protein>
    <recommendedName>
        <fullName evidence="2">histone deacetylase</fullName>
        <ecNumber evidence="2">3.5.1.98</ecNumber>
    </recommendedName>
</protein>
<dbReference type="OrthoDB" id="9808367at2"/>
<evidence type="ECO:0000256" key="1">
    <source>
        <dbReference type="ARBA" id="ARBA00007738"/>
    </source>
</evidence>
<dbReference type="SUPFAM" id="SSF52768">
    <property type="entry name" value="Arginase/deacetylase"/>
    <property type="match status" value="1"/>
</dbReference>
<dbReference type="InterPro" id="IPR037138">
    <property type="entry name" value="His_deacetylse_dom_sf"/>
</dbReference>
<dbReference type="GO" id="GO:0141221">
    <property type="term" value="F:histone deacetylase activity, hydrolytic mechanism"/>
    <property type="evidence" value="ECO:0007669"/>
    <property type="project" value="UniProtKB-EC"/>
</dbReference>
<keyword evidence="5" id="KW-0156">Chromatin regulator</keyword>
<keyword evidence="7" id="KW-0804">Transcription</keyword>
<keyword evidence="4" id="KW-0378">Hydrolase</keyword>
<evidence type="ECO:0000256" key="5">
    <source>
        <dbReference type="ARBA" id="ARBA00022853"/>
    </source>
</evidence>
<keyword evidence="10" id="KW-1185">Reference proteome</keyword>
<dbReference type="InterPro" id="IPR023696">
    <property type="entry name" value="Ureohydrolase_dom_sf"/>
</dbReference>
<dbReference type="AlphaFoldDB" id="A0A212QN64"/>
<name>A0A212QN64_9CHLR</name>
<dbReference type="InterPro" id="IPR023801">
    <property type="entry name" value="His_deacetylse_dom"/>
</dbReference>
<keyword evidence="6" id="KW-0805">Transcription regulation</keyword>
<evidence type="ECO:0000256" key="2">
    <source>
        <dbReference type="ARBA" id="ARBA00012111"/>
    </source>
</evidence>
<keyword evidence="3" id="KW-0678">Repressor</keyword>
<dbReference type="EMBL" id="FYEK01000012">
    <property type="protein sequence ID" value="SNB60766.1"/>
    <property type="molecule type" value="Genomic_DNA"/>
</dbReference>
<evidence type="ECO:0000313" key="9">
    <source>
        <dbReference type="EMBL" id="SNB60766.1"/>
    </source>
</evidence>
<comment type="similarity">
    <text evidence="1">Belongs to the histone deacetylase family. HD type 2 subfamily.</text>
</comment>
<evidence type="ECO:0000256" key="7">
    <source>
        <dbReference type="ARBA" id="ARBA00023163"/>
    </source>
</evidence>
<dbReference type="Pfam" id="PF00850">
    <property type="entry name" value="Hist_deacetyl"/>
    <property type="match status" value="1"/>
</dbReference>
<accession>A0A212QN64</accession>
<dbReference type="EC" id="3.5.1.98" evidence="2"/>
<evidence type="ECO:0000259" key="8">
    <source>
        <dbReference type="Pfam" id="PF00850"/>
    </source>
</evidence>
<evidence type="ECO:0000256" key="4">
    <source>
        <dbReference type="ARBA" id="ARBA00022801"/>
    </source>
</evidence>
<evidence type="ECO:0000256" key="3">
    <source>
        <dbReference type="ARBA" id="ARBA00022491"/>
    </source>
</evidence>
<dbReference type="InParanoid" id="A0A212QN64"/>
<dbReference type="RefSeq" id="WP_088570411.1">
    <property type="nucleotide sequence ID" value="NZ_FYEK01000012.1"/>
</dbReference>
<dbReference type="FunCoup" id="A0A212QN64">
    <property type="interactions" value="313"/>
</dbReference>
<dbReference type="PANTHER" id="PTHR10625">
    <property type="entry name" value="HISTONE DEACETYLASE HDAC1-RELATED"/>
    <property type="match status" value="1"/>
</dbReference>
<gene>
    <name evidence="9" type="ORF">SAMN02746019_00026020</name>
</gene>